<evidence type="ECO:0000313" key="17">
    <source>
        <dbReference type="Proteomes" id="UP001064632"/>
    </source>
</evidence>
<evidence type="ECO:0000256" key="7">
    <source>
        <dbReference type="ARBA" id="ARBA00022695"/>
    </source>
</evidence>
<evidence type="ECO:0000256" key="1">
    <source>
        <dbReference type="ARBA" id="ARBA00004496"/>
    </source>
</evidence>
<evidence type="ECO:0000256" key="4">
    <source>
        <dbReference type="ARBA" id="ARBA00017273"/>
    </source>
</evidence>
<feature type="domain" description="Polymerase/histidinol phosphatase N-terminal" evidence="15">
    <location>
        <begin position="56"/>
        <end position="123"/>
    </location>
</feature>
<dbReference type="Pfam" id="PF17657">
    <property type="entry name" value="DNA_pol3_finger"/>
    <property type="match status" value="1"/>
</dbReference>
<dbReference type="InterPro" id="IPR040982">
    <property type="entry name" value="DNA_pol3_finger"/>
</dbReference>
<keyword evidence="5 13" id="KW-0963">Cytoplasm</keyword>
<protein>
    <recommendedName>
        <fullName evidence="4 13">Error-prone DNA polymerase</fullName>
        <ecNumber evidence="3 13">2.7.7.7</ecNumber>
    </recommendedName>
</protein>
<evidence type="ECO:0000256" key="5">
    <source>
        <dbReference type="ARBA" id="ARBA00022490"/>
    </source>
</evidence>
<accession>A0ABY6BK44</accession>
<evidence type="ECO:0000256" key="3">
    <source>
        <dbReference type="ARBA" id="ARBA00012417"/>
    </source>
</evidence>
<keyword evidence="9 13" id="KW-0227">DNA damage</keyword>
<dbReference type="InterPro" id="IPR029460">
    <property type="entry name" value="DNAPol_HHH"/>
</dbReference>
<dbReference type="Proteomes" id="UP001064632">
    <property type="component" value="Chromosome"/>
</dbReference>
<evidence type="ECO:0000259" key="15">
    <source>
        <dbReference type="SMART" id="SM00481"/>
    </source>
</evidence>
<keyword evidence="8 13" id="KW-0235">DNA replication</keyword>
<evidence type="ECO:0000256" key="11">
    <source>
        <dbReference type="ARBA" id="ARBA00023204"/>
    </source>
</evidence>
<comment type="similarity">
    <text evidence="2 13">Belongs to the DNA polymerase type-C family. DnaE2 subfamily.</text>
</comment>
<comment type="catalytic activity">
    <reaction evidence="12 13">
        <text>DNA(n) + a 2'-deoxyribonucleoside 5'-triphosphate = DNA(n+1) + diphosphate</text>
        <dbReference type="Rhea" id="RHEA:22508"/>
        <dbReference type="Rhea" id="RHEA-COMP:17339"/>
        <dbReference type="Rhea" id="RHEA-COMP:17340"/>
        <dbReference type="ChEBI" id="CHEBI:33019"/>
        <dbReference type="ChEBI" id="CHEBI:61560"/>
        <dbReference type="ChEBI" id="CHEBI:173112"/>
        <dbReference type="EC" id="2.7.7.7"/>
    </reaction>
</comment>
<dbReference type="CDD" id="cd07434">
    <property type="entry name" value="PHP_PolIIIA_DnaE2"/>
    <property type="match status" value="1"/>
</dbReference>
<name>A0ABY6BK44_9GAMM</name>
<evidence type="ECO:0000256" key="10">
    <source>
        <dbReference type="ARBA" id="ARBA00022932"/>
    </source>
</evidence>
<dbReference type="EC" id="2.7.7.7" evidence="3 13"/>
<dbReference type="Gene3D" id="1.10.150.870">
    <property type="match status" value="1"/>
</dbReference>
<keyword evidence="7 13" id="KW-0548">Nucleotidyltransferase</keyword>
<dbReference type="Pfam" id="PF07733">
    <property type="entry name" value="DNA_pol3_alpha"/>
    <property type="match status" value="1"/>
</dbReference>
<dbReference type="NCBIfam" id="TIGR00594">
    <property type="entry name" value="polc"/>
    <property type="match status" value="1"/>
</dbReference>
<gene>
    <name evidence="13" type="primary">dnaE2</name>
    <name evidence="16" type="ORF">N4264_03630</name>
</gene>
<feature type="region of interest" description="Disordered" evidence="14">
    <location>
        <begin position="1"/>
        <end position="44"/>
    </location>
</feature>
<dbReference type="HAMAP" id="MF_01902">
    <property type="entry name" value="DNApol_error_prone"/>
    <property type="match status" value="1"/>
</dbReference>
<keyword evidence="17" id="KW-1185">Reference proteome</keyword>
<reference evidence="16" key="1">
    <citation type="submission" date="2022-09" db="EMBL/GenBank/DDBJ databases">
        <title>Tahibacter sp. nov., isolated from a fresh water.</title>
        <authorList>
            <person name="Baek J.H."/>
            <person name="Lee J.K."/>
            <person name="Kim J.M."/>
            <person name="Jeon C.O."/>
        </authorList>
    </citation>
    <scope>NUCLEOTIDE SEQUENCE</scope>
    <source>
        <strain evidence="16">W38</strain>
    </source>
</reference>
<dbReference type="InterPro" id="IPR023073">
    <property type="entry name" value="DnaE2"/>
</dbReference>
<dbReference type="NCBIfam" id="NF004225">
    <property type="entry name" value="PRK05672.1"/>
    <property type="match status" value="1"/>
</dbReference>
<comment type="function">
    <text evidence="13">DNA polymerase involved in damage-induced mutagenesis and translesion synthesis (TLS). It is not the major replicative DNA polymerase.</text>
</comment>
<dbReference type="RefSeq" id="WP_261695714.1">
    <property type="nucleotide sequence ID" value="NZ_CP104694.1"/>
</dbReference>
<dbReference type="Pfam" id="PF02811">
    <property type="entry name" value="PHP"/>
    <property type="match status" value="1"/>
</dbReference>
<dbReference type="CDD" id="cd04485">
    <property type="entry name" value="DnaE_OBF"/>
    <property type="match status" value="1"/>
</dbReference>
<dbReference type="SMART" id="SM00481">
    <property type="entry name" value="POLIIIAc"/>
    <property type="match status" value="1"/>
</dbReference>
<dbReference type="InterPro" id="IPR003141">
    <property type="entry name" value="Pol/His_phosphatase_N"/>
</dbReference>
<dbReference type="Pfam" id="PF01336">
    <property type="entry name" value="tRNA_anti-codon"/>
    <property type="match status" value="1"/>
</dbReference>
<dbReference type="SUPFAM" id="SSF89550">
    <property type="entry name" value="PHP domain-like"/>
    <property type="match status" value="1"/>
</dbReference>
<dbReference type="EMBL" id="CP104694">
    <property type="protein sequence ID" value="UXI68755.1"/>
    <property type="molecule type" value="Genomic_DNA"/>
</dbReference>
<dbReference type="PANTHER" id="PTHR32294:SF4">
    <property type="entry name" value="ERROR-PRONE DNA POLYMERASE"/>
    <property type="match status" value="1"/>
</dbReference>
<organism evidence="16 17">
    <name type="scientific">Tahibacter amnicola</name>
    <dbReference type="NCBI Taxonomy" id="2976241"/>
    <lineage>
        <taxon>Bacteria</taxon>
        <taxon>Pseudomonadati</taxon>
        <taxon>Pseudomonadota</taxon>
        <taxon>Gammaproteobacteria</taxon>
        <taxon>Lysobacterales</taxon>
        <taxon>Rhodanobacteraceae</taxon>
        <taxon>Tahibacter</taxon>
    </lineage>
</organism>
<dbReference type="InterPro" id="IPR016195">
    <property type="entry name" value="Pol/histidinol_Pase-like"/>
</dbReference>
<keyword evidence="6 13" id="KW-0808">Transferase</keyword>
<evidence type="ECO:0000256" key="12">
    <source>
        <dbReference type="ARBA" id="ARBA00049244"/>
    </source>
</evidence>
<evidence type="ECO:0000256" key="8">
    <source>
        <dbReference type="ARBA" id="ARBA00022705"/>
    </source>
</evidence>
<evidence type="ECO:0000256" key="13">
    <source>
        <dbReference type="HAMAP-Rule" id="MF_01902"/>
    </source>
</evidence>
<keyword evidence="11 13" id="KW-0234">DNA repair</keyword>
<evidence type="ECO:0000313" key="16">
    <source>
        <dbReference type="EMBL" id="UXI68755.1"/>
    </source>
</evidence>
<evidence type="ECO:0000256" key="6">
    <source>
        <dbReference type="ARBA" id="ARBA00022679"/>
    </source>
</evidence>
<comment type="subcellular location">
    <subcellularLocation>
        <location evidence="1 13">Cytoplasm</location>
    </subcellularLocation>
</comment>
<dbReference type="InterPro" id="IPR004013">
    <property type="entry name" value="PHP_dom"/>
</dbReference>
<evidence type="ECO:0000256" key="14">
    <source>
        <dbReference type="SAM" id="MobiDB-lite"/>
    </source>
</evidence>
<dbReference type="Gene3D" id="3.20.20.140">
    <property type="entry name" value="Metal-dependent hydrolases"/>
    <property type="match status" value="1"/>
</dbReference>
<dbReference type="InterPro" id="IPR004365">
    <property type="entry name" value="NA-bd_OB_tRNA"/>
</dbReference>
<evidence type="ECO:0000256" key="2">
    <source>
        <dbReference type="ARBA" id="ARBA00007391"/>
    </source>
</evidence>
<dbReference type="Pfam" id="PF14579">
    <property type="entry name" value="HHH_6"/>
    <property type="match status" value="1"/>
</dbReference>
<evidence type="ECO:0000256" key="9">
    <source>
        <dbReference type="ARBA" id="ARBA00022763"/>
    </source>
</evidence>
<keyword evidence="10 13" id="KW-0239">DNA-directed DNA polymerase</keyword>
<dbReference type="InterPro" id="IPR011708">
    <property type="entry name" value="DNA_pol3_alpha_NTPase_dom"/>
</dbReference>
<dbReference type="PANTHER" id="PTHR32294">
    <property type="entry name" value="DNA POLYMERASE III SUBUNIT ALPHA"/>
    <property type="match status" value="1"/>
</dbReference>
<dbReference type="InterPro" id="IPR004805">
    <property type="entry name" value="DnaE2/DnaE/PolC"/>
</dbReference>
<proteinExistence type="inferred from homology"/>
<sequence>MKPPGKVVPLRPPSFDEPPQIHDHGPVSRPRRLPRPRVDGGSEAPPLHPSVAVYYAELHCLSDFSFQRGASSAAELFERAARLGYNALAITDECSLAGIVRAWEASKKFDLRLIVGSEIRLADGPTLVFLVEDLAGYTELCRLVTLGRRRCEKGSYRLCRADVENLAPGLVVLWLPDPAGLPSRQPAPDAQAVTAALADDADWVRRHFAGRAWIAVELHRGADDAADEAALVQLGKHSHLPVLAAGGVHMHHRSRRVLQDVLTAVRLNTTVANAGDALFPNGERHLRQIATLCAIHSPALLAETQVVADRCRFRLDGINYEYPHELVPQGRDATTHLRELTWQGARAHWPDGIPDRVVRQLDKELALIRHKKYEHFFLTVYELVDWARRQDPPILCQGRGSAANSAVCYCLGITSVDPATGHLLFERFLSADRDEPPDIDVDFEHERREEVLQHVFSKYGRDRAALAATVITWQSKSAVRAVGAAMGLGADQLDALSRVFTRGNGGESLDALLAENGFDSRDPTLQRIMAVTAELVDRPRHLSQHVGGFVISEHPLHSLVPVENAAMADRTVIQWDKDDLEALGLLKVDCLALGMLTCLRKCFDLIQVHKGEKLGLKSIAPDDQATYEMIQKADTIGVFQIESRAQMSMLPRLRPATFYDLVIEVAIVRPGPIQGGMVHPYLRRRSGEEHYVPDERLAPAIGRTLGVPIFQEQVMHLLQLAADFTPEESDKLRRSMAAWKRHGGLEHFEQRIRDGMRRNHYDDAFATQIFEQIKGFGSYGFPESHATSFAQIAYVSSWLKCHHPEAFTCALINSQPMGFYPPAQLIQDLRHHGGCVRPADVSHSDWDCTLEALPGGGHALRLGLRLVKSLKQVVAERIVTARRVRPFADVADFTARAQIERFERDRLAEAGALKSLAGHRHRARWESAGAQIPTPLLSGATVQEERVALRPPTRTANVMADYATTGLSLEAHPAALARAALRRRAVRDSRELQALDGNTFARSAGLVTVRQAPPTASGVVFVTLEDEHGQVNVVVWRDLAQRQRRVLLESVLLGVDGVLQTEQGVRHLVAKRLHNYTSLLPAGLDSQVRNFY</sequence>